<dbReference type="Pfam" id="PF20062">
    <property type="entry name" value="DUF6461"/>
    <property type="match status" value="1"/>
</dbReference>
<dbReference type="EMBL" id="BOOU01000096">
    <property type="protein sequence ID" value="GII81381.1"/>
    <property type="molecule type" value="Genomic_DNA"/>
</dbReference>
<sequence length="196" mass="21011">MNAREVTGMLENAGLFEQFCGTWVRGLPAEDVARVLGADPWSAGLRTMHELNAERWRLPADRPVLLAGPIGDTHTLVVEPQSYLGAEPDRLRALSRDGGEAMNIHWTVNLDSGLALARDGVIVTALSLTAAAAGREGTDPAHLDQELAAAGFAPGQDLGERTAVAFTVAGRLTGRMLGADWFGSPQRAYLGTRRRR</sequence>
<dbReference type="RefSeq" id="WP_203993560.1">
    <property type="nucleotide sequence ID" value="NZ_BOOU01000096.1"/>
</dbReference>
<dbReference type="AlphaFoldDB" id="A0A919R833"/>
<protein>
    <submittedName>
        <fullName evidence="1">Uncharacterized protein</fullName>
    </submittedName>
</protein>
<accession>A0A919R833</accession>
<comment type="caution">
    <text evidence="1">The sequence shown here is derived from an EMBL/GenBank/DDBJ whole genome shotgun (WGS) entry which is preliminary data.</text>
</comment>
<keyword evidence="2" id="KW-1185">Reference proteome</keyword>
<dbReference type="InterPro" id="IPR045592">
    <property type="entry name" value="DUF6461"/>
</dbReference>
<proteinExistence type="predicted"/>
<reference evidence="1" key="1">
    <citation type="submission" date="2021-01" db="EMBL/GenBank/DDBJ databases">
        <title>Whole genome shotgun sequence of Sphaerisporangium rufum NBRC 109079.</title>
        <authorList>
            <person name="Komaki H."/>
            <person name="Tamura T."/>
        </authorList>
    </citation>
    <scope>NUCLEOTIDE SEQUENCE</scope>
    <source>
        <strain evidence="1">NBRC 109079</strain>
    </source>
</reference>
<organism evidence="1 2">
    <name type="scientific">Sphaerisporangium rufum</name>
    <dbReference type="NCBI Taxonomy" id="1381558"/>
    <lineage>
        <taxon>Bacteria</taxon>
        <taxon>Bacillati</taxon>
        <taxon>Actinomycetota</taxon>
        <taxon>Actinomycetes</taxon>
        <taxon>Streptosporangiales</taxon>
        <taxon>Streptosporangiaceae</taxon>
        <taxon>Sphaerisporangium</taxon>
    </lineage>
</organism>
<gene>
    <name evidence="1" type="ORF">Sru01_63630</name>
</gene>
<evidence type="ECO:0000313" key="1">
    <source>
        <dbReference type="EMBL" id="GII81381.1"/>
    </source>
</evidence>
<name>A0A919R833_9ACTN</name>
<dbReference type="Proteomes" id="UP000655287">
    <property type="component" value="Unassembled WGS sequence"/>
</dbReference>
<evidence type="ECO:0000313" key="2">
    <source>
        <dbReference type="Proteomes" id="UP000655287"/>
    </source>
</evidence>